<evidence type="ECO:0008006" key="4">
    <source>
        <dbReference type="Google" id="ProtNLM"/>
    </source>
</evidence>
<organism evidence="2 3">
    <name type="scientific">Nocardioides panacisoli</name>
    <dbReference type="NCBI Taxonomy" id="627624"/>
    <lineage>
        <taxon>Bacteria</taxon>
        <taxon>Bacillati</taxon>
        <taxon>Actinomycetota</taxon>
        <taxon>Actinomycetes</taxon>
        <taxon>Propionibacteriales</taxon>
        <taxon>Nocardioidaceae</taxon>
        <taxon>Nocardioides</taxon>
    </lineage>
</organism>
<keyword evidence="1" id="KW-0732">Signal</keyword>
<dbReference type="EMBL" id="BAABAH010000003">
    <property type="protein sequence ID" value="GAA3809810.1"/>
    <property type="molecule type" value="Genomic_DNA"/>
</dbReference>
<feature type="signal peptide" evidence="1">
    <location>
        <begin position="1"/>
        <end position="28"/>
    </location>
</feature>
<sequence length="195" mass="20953">MRSAGPRDAGLAPAAVCLAVLFAGTGAAAYADSESHADRAHDVVEVSPSGTAARPGDRRRDVVLVRTVHAQHVVLLIAGLRRLGASGFELLWRVRTDAGTWRVQYNADIPSTPFVVVYPPGDDEPSDCLAGAHRDAAHRRVAVSVPRSCLGGPHWVRTGLLVRHWVQFDTDVRLDDARRTGLHGPARLGPRVQKG</sequence>
<evidence type="ECO:0000256" key="1">
    <source>
        <dbReference type="SAM" id="SignalP"/>
    </source>
</evidence>
<gene>
    <name evidence="2" type="ORF">GCM10022242_10620</name>
</gene>
<proteinExistence type="predicted"/>
<feature type="chain" id="PRO_5045631381" description="Secreted protein" evidence="1">
    <location>
        <begin position="29"/>
        <end position="195"/>
    </location>
</feature>
<evidence type="ECO:0000313" key="2">
    <source>
        <dbReference type="EMBL" id="GAA3809810.1"/>
    </source>
</evidence>
<evidence type="ECO:0000313" key="3">
    <source>
        <dbReference type="Proteomes" id="UP001501821"/>
    </source>
</evidence>
<comment type="caution">
    <text evidence="2">The sequence shown here is derived from an EMBL/GenBank/DDBJ whole genome shotgun (WGS) entry which is preliminary data.</text>
</comment>
<dbReference type="Proteomes" id="UP001501821">
    <property type="component" value="Unassembled WGS sequence"/>
</dbReference>
<name>A0ABP7I5H9_9ACTN</name>
<protein>
    <recommendedName>
        <fullName evidence="4">Secreted protein</fullName>
    </recommendedName>
</protein>
<keyword evidence="3" id="KW-1185">Reference proteome</keyword>
<accession>A0ABP7I5H9</accession>
<reference evidence="3" key="1">
    <citation type="journal article" date="2019" name="Int. J. Syst. Evol. Microbiol.">
        <title>The Global Catalogue of Microorganisms (GCM) 10K type strain sequencing project: providing services to taxonomists for standard genome sequencing and annotation.</title>
        <authorList>
            <consortium name="The Broad Institute Genomics Platform"/>
            <consortium name="The Broad Institute Genome Sequencing Center for Infectious Disease"/>
            <person name="Wu L."/>
            <person name="Ma J."/>
        </authorList>
    </citation>
    <scope>NUCLEOTIDE SEQUENCE [LARGE SCALE GENOMIC DNA]</scope>
    <source>
        <strain evidence="3">JCM 16953</strain>
    </source>
</reference>